<dbReference type="Proteomes" id="UP001484199">
    <property type="component" value="Chromosome"/>
</dbReference>
<dbReference type="Gene3D" id="3.40.50.300">
    <property type="entry name" value="P-loop containing nucleotide triphosphate hydrolases"/>
    <property type="match status" value="1"/>
</dbReference>
<protein>
    <submittedName>
        <fullName evidence="3">Cell division-associated, ATP-dependent zinc metalloprotease FtsH</fullName>
    </submittedName>
</protein>
<keyword evidence="3" id="KW-0132">Cell division</keyword>
<keyword evidence="1" id="KW-1133">Transmembrane helix</keyword>
<name>A0ABZ2U8Q1_ASHYP</name>
<dbReference type="Pfam" id="PF00004">
    <property type="entry name" value="AAA"/>
    <property type="match status" value="1"/>
</dbReference>
<dbReference type="Gene3D" id="1.10.8.60">
    <property type="match status" value="1"/>
</dbReference>
<keyword evidence="4" id="KW-1185">Reference proteome</keyword>
<keyword evidence="3" id="KW-0645">Protease</keyword>
<dbReference type="SMART" id="SM00382">
    <property type="entry name" value="AAA"/>
    <property type="match status" value="1"/>
</dbReference>
<keyword evidence="3" id="KW-0131">Cell cycle</keyword>
<evidence type="ECO:0000313" key="3">
    <source>
        <dbReference type="EMBL" id="WYY26486.1"/>
    </source>
</evidence>
<evidence type="ECO:0000313" key="4">
    <source>
        <dbReference type="Proteomes" id="UP001484199"/>
    </source>
</evidence>
<dbReference type="RefSeq" id="WP_341266388.1">
    <property type="nucleotide sequence ID" value="NZ_CP146843.1"/>
</dbReference>
<dbReference type="Gene3D" id="1.20.58.760">
    <property type="entry name" value="Peptidase M41"/>
    <property type="match status" value="1"/>
</dbReference>
<evidence type="ECO:0000256" key="1">
    <source>
        <dbReference type="SAM" id="Phobius"/>
    </source>
</evidence>
<dbReference type="InterPro" id="IPR027417">
    <property type="entry name" value="P-loop_NTPase"/>
</dbReference>
<dbReference type="SUPFAM" id="SSF52540">
    <property type="entry name" value="P-loop containing nucleoside triphosphate hydrolases"/>
    <property type="match status" value="1"/>
</dbReference>
<feature type="transmembrane region" description="Helical" evidence="1">
    <location>
        <begin position="36"/>
        <end position="58"/>
    </location>
</feature>
<gene>
    <name evidence="3" type="ORF">AshY1_03730</name>
</gene>
<dbReference type="GO" id="GO:0008237">
    <property type="term" value="F:metallopeptidase activity"/>
    <property type="evidence" value="ECO:0007669"/>
    <property type="project" value="UniProtKB-KW"/>
</dbReference>
<feature type="domain" description="AAA+ ATPase" evidence="2">
    <location>
        <begin position="117"/>
        <end position="271"/>
    </location>
</feature>
<dbReference type="SUPFAM" id="SSF140990">
    <property type="entry name" value="FtsH protease domain-like"/>
    <property type="match status" value="1"/>
</dbReference>
<dbReference type="InterPro" id="IPR003959">
    <property type="entry name" value="ATPase_AAA_core"/>
</dbReference>
<proteinExistence type="predicted"/>
<sequence>MNWQPQMFEEPQEPEKKPQYTQIVLQKKTKSYYLTLIQKIISIIVNIFMIILFGLLIYQMKDTKNLLQNDSKSWGKEKEVCENTLKLEDWKGYSSIFDDICELAQNIKKPESNIDHIPRGILLCGPPGTGKTYLAKCLAGEIKDNAVFFVVNGSDFVEKFVGLGASRVRQLFAIAKETALQKNKKYFFIFIDEIDSIGKKRSFESNGNSNERDDTLNALLSEIDGFNSNNEKNPYPPYGIVLGSTNREDILDKALLREGRLGKKIFLDSPKEIDIQDMLKYFLKKRGSRVTDVNVNAIVEDKTLLQFFAQSRLTASDINSLIKKAFELASKQKKHLTTDELYESFNEVKLGPKNKQDETDENVKADQNRIAVHELGHAVVSHALGFDVSYINIESRGSIGGYTLSSSPQNNKLLFTFNDVVKKIIVLLGGRAAEQVILNDVSQGSCDDLEKAIQNTKQIVKDFKMSLKTPNDIIMIEENDENQRIRLIINNSYKIAQEIIQEYKNNKLTIWEKLVNELKKHKKINKEFFVNNNDLYKMSNNTINNRILNILN</sequence>
<dbReference type="PANTHER" id="PTHR23076">
    <property type="entry name" value="METALLOPROTEASE M41 FTSH"/>
    <property type="match status" value="1"/>
</dbReference>
<dbReference type="InterPro" id="IPR037219">
    <property type="entry name" value="Peptidase_M41-like"/>
</dbReference>
<dbReference type="GO" id="GO:0051301">
    <property type="term" value="P:cell division"/>
    <property type="evidence" value="ECO:0007669"/>
    <property type="project" value="UniProtKB-KW"/>
</dbReference>
<keyword evidence="3" id="KW-0482">Metalloprotease</keyword>
<dbReference type="Pfam" id="PF01434">
    <property type="entry name" value="Peptidase_M41"/>
    <property type="match status" value="1"/>
</dbReference>
<keyword evidence="1" id="KW-0472">Membrane</keyword>
<dbReference type="InterPro" id="IPR003593">
    <property type="entry name" value="AAA+_ATPase"/>
</dbReference>
<organism evidence="3 4">
    <name type="scientific">Ash yellows phytoplasma</name>
    <dbReference type="NCBI Taxonomy" id="35780"/>
    <lineage>
        <taxon>Bacteria</taxon>
        <taxon>Bacillati</taxon>
        <taxon>Mycoplasmatota</taxon>
        <taxon>Mollicutes</taxon>
        <taxon>Acholeplasmatales</taxon>
        <taxon>Acholeplasmataceae</taxon>
        <taxon>Candidatus Phytoplasma</taxon>
        <taxon>16SrVII (Ash yellows group)</taxon>
    </lineage>
</organism>
<accession>A0ABZ2U8Q1</accession>
<reference evidence="3" key="1">
    <citation type="submission" date="2024-03" db="EMBL/GenBank/DDBJ databases">
        <title>The Complete Genome of 'Candidatus Phytoplasma fraxini' AshY1 from the Ash Yellows Group.</title>
        <authorList>
            <person name="Boehm J.W."/>
            <person name="Huettel B."/>
            <person name="Schneider B."/>
            <person name="Kube M."/>
        </authorList>
    </citation>
    <scope>NUCLEOTIDE SEQUENCE [LARGE SCALE GENOMIC DNA]</scope>
    <source>
        <strain evidence="3">AshY1</strain>
    </source>
</reference>
<keyword evidence="3" id="KW-0378">Hydrolase</keyword>
<dbReference type="InterPro" id="IPR000642">
    <property type="entry name" value="Peptidase_M41"/>
</dbReference>
<evidence type="ECO:0000259" key="2">
    <source>
        <dbReference type="SMART" id="SM00382"/>
    </source>
</evidence>
<keyword evidence="1" id="KW-0812">Transmembrane</keyword>
<dbReference type="EMBL" id="CP146843">
    <property type="protein sequence ID" value="WYY26486.1"/>
    <property type="molecule type" value="Genomic_DNA"/>
</dbReference>
<dbReference type="PANTHER" id="PTHR23076:SF97">
    <property type="entry name" value="ATP-DEPENDENT ZINC METALLOPROTEASE YME1L1"/>
    <property type="match status" value="1"/>
</dbReference>